<dbReference type="InterPro" id="IPR004424">
    <property type="entry name" value="IspE"/>
</dbReference>
<dbReference type="GO" id="GO:0005524">
    <property type="term" value="F:ATP binding"/>
    <property type="evidence" value="ECO:0007669"/>
    <property type="project" value="UniProtKB-UniRule"/>
</dbReference>
<accession>A0A2T5BHE8</accession>
<evidence type="ECO:0000256" key="1">
    <source>
        <dbReference type="ARBA" id="ARBA00009684"/>
    </source>
</evidence>
<dbReference type="InterPro" id="IPR014721">
    <property type="entry name" value="Ribsml_uS5_D2-typ_fold_subgr"/>
</dbReference>
<comment type="similarity">
    <text evidence="1 10">Belongs to the GHMP kinase family. IspE subfamily.</text>
</comment>
<comment type="catalytic activity">
    <reaction evidence="10">
        <text>4-CDP-2-C-methyl-D-erythritol + ATP = 4-CDP-2-C-methyl-D-erythritol 2-phosphate + ADP + H(+)</text>
        <dbReference type="Rhea" id="RHEA:18437"/>
        <dbReference type="ChEBI" id="CHEBI:15378"/>
        <dbReference type="ChEBI" id="CHEBI:30616"/>
        <dbReference type="ChEBI" id="CHEBI:57823"/>
        <dbReference type="ChEBI" id="CHEBI:57919"/>
        <dbReference type="ChEBI" id="CHEBI:456216"/>
        <dbReference type="EC" id="2.7.1.148"/>
    </reaction>
</comment>
<sequence>MAADGMGFAITEPAPAKINLALHVVGQRADGYHLLDMLVTFTRFGDRVSIAPAETDRFTISGRFAAQLDNADNLVLRARDRLRGALSARQVAAPPVHLHLEKNLPVASGIGGGSADAAAALRGLVRHWTAAIPERELADLALELGADVPMCLAARPLVARGIGERITLLQTLPSFALVLVNPLVGVATPEIFRRLSERHNPPLALPERGSSGADWLAAMSGMRNDLEAPARLLCREIEAVRARLETTAPRLVRMSGSGATCFGLYDTIEMARDAAAALEDAHPDWFVVATQTLDGRQDHGAA</sequence>
<dbReference type="EC" id="2.7.1.148" evidence="2 10"/>
<dbReference type="OrthoDB" id="9809438at2"/>
<dbReference type="InterPro" id="IPR036554">
    <property type="entry name" value="GHMP_kinase_C_sf"/>
</dbReference>
<keyword evidence="14" id="KW-1185">Reference proteome</keyword>
<dbReference type="NCBIfam" id="NF011202">
    <property type="entry name" value="PRK14608.1"/>
    <property type="match status" value="1"/>
</dbReference>
<evidence type="ECO:0000256" key="3">
    <source>
        <dbReference type="ARBA" id="ARBA00017473"/>
    </source>
</evidence>
<dbReference type="Pfam" id="PF00288">
    <property type="entry name" value="GHMP_kinases_N"/>
    <property type="match status" value="1"/>
</dbReference>
<evidence type="ECO:0000259" key="11">
    <source>
        <dbReference type="Pfam" id="PF00288"/>
    </source>
</evidence>
<dbReference type="PANTHER" id="PTHR43527:SF2">
    <property type="entry name" value="4-DIPHOSPHOCYTIDYL-2-C-METHYL-D-ERYTHRITOL KINASE, CHLOROPLASTIC"/>
    <property type="match status" value="1"/>
</dbReference>
<protein>
    <recommendedName>
        <fullName evidence="3 10">4-diphosphocytidyl-2-C-methyl-D-erythritol kinase</fullName>
        <shortName evidence="10">CMK</shortName>
        <ecNumber evidence="2 10">2.7.1.148</ecNumber>
    </recommendedName>
    <alternativeName>
        <fullName evidence="9 10">4-(cytidine-5'-diphospho)-2-C-methyl-D-erythritol kinase</fullName>
    </alternativeName>
</protein>
<evidence type="ECO:0000256" key="9">
    <source>
        <dbReference type="ARBA" id="ARBA00032554"/>
    </source>
</evidence>
<dbReference type="RefSeq" id="WP_108000818.1">
    <property type="nucleotide sequence ID" value="NZ_JBHEEX010000008.1"/>
</dbReference>
<dbReference type="PANTHER" id="PTHR43527">
    <property type="entry name" value="4-DIPHOSPHOCYTIDYL-2-C-METHYL-D-ERYTHRITOL KINASE, CHLOROPLASTIC"/>
    <property type="match status" value="1"/>
</dbReference>
<name>A0A2T5BHE8_MYCDI</name>
<dbReference type="UniPathway" id="UPA00056">
    <property type="reaction ID" value="UER00094"/>
</dbReference>
<evidence type="ECO:0000256" key="8">
    <source>
        <dbReference type="ARBA" id="ARBA00023229"/>
    </source>
</evidence>
<evidence type="ECO:0000256" key="4">
    <source>
        <dbReference type="ARBA" id="ARBA00022679"/>
    </source>
</evidence>
<evidence type="ECO:0000256" key="10">
    <source>
        <dbReference type="HAMAP-Rule" id="MF_00061"/>
    </source>
</evidence>
<dbReference type="GO" id="GO:0019288">
    <property type="term" value="P:isopentenyl diphosphate biosynthetic process, methylerythritol 4-phosphate pathway"/>
    <property type="evidence" value="ECO:0007669"/>
    <property type="project" value="UniProtKB-UniRule"/>
</dbReference>
<feature type="domain" description="GHMP kinase N-terminal" evidence="11">
    <location>
        <begin position="73"/>
        <end position="152"/>
    </location>
</feature>
<dbReference type="AlphaFoldDB" id="A0A2T5BHE8"/>
<dbReference type="InterPro" id="IPR013750">
    <property type="entry name" value="GHMP_kinase_C_dom"/>
</dbReference>
<evidence type="ECO:0000256" key="5">
    <source>
        <dbReference type="ARBA" id="ARBA00022741"/>
    </source>
</evidence>
<keyword evidence="7 10" id="KW-0067">ATP-binding</keyword>
<feature type="domain" description="GHMP kinase C-terminal" evidence="12">
    <location>
        <begin position="219"/>
        <end position="279"/>
    </location>
</feature>
<feature type="active site" evidence="10">
    <location>
        <position position="147"/>
    </location>
</feature>
<keyword evidence="8 10" id="KW-0414">Isoprene biosynthesis</keyword>
<dbReference type="InterPro" id="IPR006204">
    <property type="entry name" value="GHMP_kinase_N_dom"/>
</dbReference>
<dbReference type="SUPFAM" id="SSF55060">
    <property type="entry name" value="GHMP Kinase, C-terminal domain"/>
    <property type="match status" value="1"/>
</dbReference>
<evidence type="ECO:0000256" key="2">
    <source>
        <dbReference type="ARBA" id="ARBA00012052"/>
    </source>
</evidence>
<keyword evidence="4 10" id="KW-0808">Transferase</keyword>
<reference evidence="13 14" key="1">
    <citation type="submission" date="2018-04" db="EMBL/GenBank/DDBJ databases">
        <title>Genomic Encyclopedia of Type Strains, Phase IV (KMG-IV): sequencing the most valuable type-strain genomes for metagenomic binning, comparative biology and taxonomic classification.</title>
        <authorList>
            <person name="Goeker M."/>
        </authorList>
    </citation>
    <scope>NUCLEOTIDE SEQUENCE [LARGE SCALE GENOMIC DNA]</scope>
    <source>
        <strain evidence="13 14">DSM 7138</strain>
    </source>
</reference>
<proteinExistence type="inferred from homology"/>
<keyword evidence="6 10" id="KW-0418">Kinase</keyword>
<dbReference type="Gene3D" id="3.30.230.10">
    <property type="match status" value="1"/>
</dbReference>
<feature type="active site" evidence="10">
    <location>
        <position position="17"/>
    </location>
</feature>
<dbReference type="InterPro" id="IPR020568">
    <property type="entry name" value="Ribosomal_Su5_D2-typ_SF"/>
</dbReference>
<evidence type="ECO:0000313" key="13">
    <source>
        <dbReference type="EMBL" id="PTM98425.1"/>
    </source>
</evidence>
<dbReference type="SUPFAM" id="SSF54211">
    <property type="entry name" value="Ribosomal protein S5 domain 2-like"/>
    <property type="match status" value="1"/>
</dbReference>
<evidence type="ECO:0000256" key="6">
    <source>
        <dbReference type="ARBA" id="ARBA00022777"/>
    </source>
</evidence>
<comment type="pathway">
    <text evidence="10">Isoprenoid biosynthesis; isopentenyl diphosphate biosynthesis via DXP pathway; isopentenyl diphosphate from 1-deoxy-D-xylulose 5-phosphate: step 3/6.</text>
</comment>
<dbReference type="Gene3D" id="3.30.70.890">
    <property type="entry name" value="GHMP kinase, C-terminal domain"/>
    <property type="match status" value="1"/>
</dbReference>
<dbReference type="EMBL" id="PZZZ01000001">
    <property type="protein sequence ID" value="PTM98425.1"/>
    <property type="molecule type" value="Genomic_DNA"/>
</dbReference>
<evidence type="ECO:0000313" key="14">
    <source>
        <dbReference type="Proteomes" id="UP000241247"/>
    </source>
</evidence>
<dbReference type="PIRSF" id="PIRSF010376">
    <property type="entry name" value="IspE"/>
    <property type="match status" value="1"/>
</dbReference>
<comment type="function">
    <text evidence="10">Catalyzes the phosphorylation of the position 2 hydroxy group of 4-diphosphocytidyl-2C-methyl-D-erythritol.</text>
</comment>
<dbReference type="GO" id="GO:0050515">
    <property type="term" value="F:4-(cytidine 5'-diphospho)-2-C-methyl-D-erythritol kinase activity"/>
    <property type="evidence" value="ECO:0007669"/>
    <property type="project" value="UniProtKB-UniRule"/>
</dbReference>
<dbReference type="Pfam" id="PF08544">
    <property type="entry name" value="GHMP_kinases_C"/>
    <property type="match status" value="1"/>
</dbReference>
<evidence type="ECO:0000259" key="12">
    <source>
        <dbReference type="Pfam" id="PF08544"/>
    </source>
</evidence>
<dbReference type="GO" id="GO:0016114">
    <property type="term" value="P:terpenoid biosynthetic process"/>
    <property type="evidence" value="ECO:0007669"/>
    <property type="project" value="UniProtKB-UniRule"/>
</dbReference>
<dbReference type="NCBIfam" id="TIGR00154">
    <property type="entry name" value="ispE"/>
    <property type="match status" value="1"/>
</dbReference>
<comment type="caution">
    <text evidence="13">The sequence shown here is derived from an EMBL/GenBank/DDBJ whole genome shotgun (WGS) entry which is preliminary data.</text>
</comment>
<evidence type="ECO:0000256" key="7">
    <source>
        <dbReference type="ARBA" id="ARBA00022840"/>
    </source>
</evidence>
<organism evidence="13 14">
    <name type="scientific">Mycoplana dimorpha</name>
    <dbReference type="NCBI Taxonomy" id="28320"/>
    <lineage>
        <taxon>Bacteria</taxon>
        <taxon>Pseudomonadati</taxon>
        <taxon>Pseudomonadota</taxon>
        <taxon>Alphaproteobacteria</taxon>
        <taxon>Hyphomicrobiales</taxon>
        <taxon>Rhizobiaceae</taxon>
        <taxon>Mycoplana</taxon>
    </lineage>
</organism>
<gene>
    <name evidence="10" type="primary">ispE</name>
    <name evidence="13" type="ORF">C7449_10188</name>
</gene>
<dbReference type="Proteomes" id="UP000241247">
    <property type="component" value="Unassembled WGS sequence"/>
</dbReference>
<feature type="binding site" evidence="10">
    <location>
        <begin position="105"/>
        <end position="115"/>
    </location>
    <ligand>
        <name>ATP</name>
        <dbReference type="ChEBI" id="CHEBI:30616"/>
    </ligand>
</feature>
<dbReference type="HAMAP" id="MF_00061">
    <property type="entry name" value="IspE"/>
    <property type="match status" value="1"/>
</dbReference>
<keyword evidence="5 10" id="KW-0547">Nucleotide-binding</keyword>